<evidence type="ECO:0000256" key="8">
    <source>
        <dbReference type="PROSITE-ProRule" id="PRU01360"/>
    </source>
</evidence>
<dbReference type="EMBL" id="CP001619">
    <property type="protein sequence ID" value="ACT91941.1"/>
    <property type="molecule type" value="Genomic_DNA"/>
</dbReference>
<dbReference type="InterPro" id="IPR000531">
    <property type="entry name" value="Beta-barrel_TonB"/>
</dbReference>
<reference evidence="12 13" key="1">
    <citation type="journal article" date="2009" name="Stand. Genomic Sci.">
        <title>Complete genome sequence of Dyadobacter fermentans type strain (NS114).</title>
        <authorList>
            <person name="Lang E."/>
            <person name="Lapidus A."/>
            <person name="Chertkov O."/>
            <person name="Brettin T."/>
            <person name="Detter J.C."/>
            <person name="Han C."/>
            <person name="Copeland A."/>
            <person name="Glavina Del Rio T."/>
            <person name="Nolan M."/>
            <person name="Chen F."/>
            <person name="Lucas S."/>
            <person name="Tice H."/>
            <person name="Cheng J.F."/>
            <person name="Land M."/>
            <person name="Hauser L."/>
            <person name="Chang Y.J."/>
            <person name="Jeffries C.D."/>
            <person name="Kopitz M."/>
            <person name="Bruce D."/>
            <person name="Goodwin L."/>
            <person name="Pitluck S."/>
            <person name="Ovchinnikova G."/>
            <person name="Pati A."/>
            <person name="Ivanova N."/>
            <person name="Mavrommatis K."/>
            <person name="Chen A."/>
            <person name="Palaniappan K."/>
            <person name="Chain P."/>
            <person name="Bristow J."/>
            <person name="Eisen J.A."/>
            <person name="Markowitz V."/>
            <person name="Hugenholtz P."/>
            <person name="Goker M."/>
            <person name="Rohde M."/>
            <person name="Kyrpides N.C."/>
            <person name="Klenk H.P."/>
        </authorList>
    </citation>
    <scope>NUCLEOTIDE SEQUENCE [LARGE SCALE GENOMIC DNA]</scope>
    <source>
        <strain evidence="13">ATCC 700827 / DSM 18053 / CIP 107007 / KCTC 52180 / NS114</strain>
    </source>
</reference>
<sequence>MKKTDTNYHYIHILMKVSLPVVLLFLVTCMSYARTGSAQELLTQKVSFTAENEPLKSVIARLEKISNARFTYTASLVRNKRVSVKSSGTTLENLLNQIFEPLRISYSVSGEFIILEKLGAAPTGMEAPRPPAFPQVTSPAEARITGKVTDEKGEALPGVSILIKGTQQGTATQADGTYSLTVPDENAVLVFSYVGFLSREVTVGSGSVLNVTLAADQKALDEVVVVGYGEQSRKKLSTAISKVSAKEINQLPVAMPGDALAGLAAGVQVQAGAGDVPGAAPTIRIRGIGSLGASSQPLYVIDGYPLNAAEFSRINVSDIESIEILKDAASAAIYGSRAANGVVLVTTKRGKDGKIDFNFNAYTGVQNVAQRIDVMDRDEYLQYAKDARNAAKLPYPDAYNSPEQLANTDWQDEIFRTAPMSKWELSVRGGTDKVRFSVSGSYLTQKGTMRGTDYKLMTLRANVDANLSKSLSIGADFAPTYSVQNNMPTPREPGTWGYSPIYAAMLMPPVVSARLPNGDYGQNNVLPHTQYGFSEVGVYNPLSVLEQYQMRDSRFAVQNNLYVQWEIMKGLKFRSQGGALLANAGNETYLPSTLANPVAPFANNSNPLLAGIAASSTNGRAIDWVWENNLTYANRFGTDHNVNAMLLYSMQKYTTSTTGTSGRVGTFTNDLVRNPTASSNQAGTITYGANSFLSYAFRLNYDYKDKYLFSGSVRTDGSSRFGPDNRFGVFQSYSVGWRLSQEEFMQSQTLFDELKLRVSYGETGNANIGDFTWMSGMTPTHYSFGGQRMAGASPLGFLNRNLTWEKNKQTDLGLDASFLNNRIHLTLDLYRKNTKGMLFSKELPALVGYATSFQTNIGEIQNKGLEIDLNTENLTGKLKWNTGFNLSFNTTKVLDLGGRSSLNTYVGTPGWPNVYKIEVGQPLGRFYGFQIDGVIKNEAQLNGQAQWPGSGVGDYQIRDVNGDGQINEDDRMYLGNGLPRVIFGLTNNVSYRNFDLSVIVQGTAGNSIINGASRHTELWAGRFNTVKEMVGNYFDPANPDRDVKYARVGPRAGFSAAGNLHSHAVYNGSFVRVRNVTLGYTLPASLQRKLSLNATRVYLTGQNLFTFTKYPGFNPEPSQFGDTAYQPGSDQATYPINRSVMVGLNISF</sequence>
<dbReference type="SUPFAM" id="SSF49464">
    <property type="entry name" value="Carboxypeptidase regulatory domain-like"/>
    <property type="match status" value="1"/>
</dbReference>
<evidence type="ECO:0000313" key="13">
    <source>
        <dbReference type="Proteomes" id="UP000002011"/>
    </source>
</evidence>
<keyword evidence="12" id="KW-0675">Receptor</keyword>
<evidence type="ECO:0000256" key="6">
    <source>
        <dbReference type="ARBA" id="ARBA00023136"/>
    </source>
</evidence>
<dbReference type="AlphaFoldDB" id="C6W184"/>
<keyword evidence="5 9" id="KW-0798">TonB box</keyword>
<evidence type="ECO:0000256" key="5">
    <source>
        <dbReference type="ARBA" id="ARBA00023077"/>
    </source>
</evidence>
<accession>C6W184</accession>
<evidence type="ECO:0000256" key="1">
    <source>
        <dbReference type="ARBA" id="ARBA00004571"/>
    </source>
</evidence>
<dbReference type="eggNOG" id="COG1629">
    <property type="taxonomic scope" value="Bacteria"/>
</dbReference>
<evidence type="ECO:0000256" key="2">
    <source>
        <dbReference type="ARBA" id="ARBA00022448"/>
    </source>
</evidence>
<keyword evidence="13" id="KW-1185">Reference proteome</keyword>
<dbReference type="Pfam" id="PF00593">
    <property type="entry name" value="TonB_dep_Rec_b-barrel"/>
    <property type="match status" value="1"/>
</dbReference>
<dbReference type="NCBIfam" id="TIGR04057">
    <property type="entry name" value="SusC_RagA_signa"/>
    <property type="match status" value="1"/>
</dbReference>
<evidence type="ECO:0000313" key="12">
    <source>
        <dbReference type="EMBL" id="ACT91941.1"/>
    </source>
</evidence>
<evidence type="ECO:0000259" key="10">
    <source>
        <dbReference type="Pfam" id="PF00593"/>
    </source>
</evidence>
<dbReference type="KEGG" id="dfe:Dfer_0679"/>
<dbReference type="Gene3D" id="2.170.130.10">
    <property type="entry name" value="TonB-dependent receptor, plug domain"/>
    <property type="match status" value="1"/>
</dbReference>
<keyword evidence="2 8" id="KW-0813">Transport</keyword>
<feature type="domain" description="TonB-dependent receptor-like beta-barrel" evidence="10">
    <location>
        <begin position="532"/>
        <end position="1104"/>
    </location>
</feature>
<protein>
    <submittedName>
        <fullName evidence="12">TonB-dependent receptor plug</fullName>
    </submittedName>
</protein>
<dbReference type="STRING" id="471854.Dfer_0679"/>
<dbReference type="OrthoDB" id="9768177at2"/>
<keyword evidence="3 8" id="KW-1134">Transmembrane beta strand</keyword>
<dbReference type="InterPro" id="IPR023997">
    <property type="entry name" value="TonB-dep_OMP_SusC/RagA_CS"/>
</dbReference>
<dbReference type="InterPro" id="IPR037066">
    <property type="entry name" value="Plug_dom_sf"/>
</dbReference>
<organism evidence="12 13">
    <name type="scientific">Dyadobacter fermentans (strain ATCC 700827 / DSM 18053 / CIP 107007 / KCTC 52180 / NS114)</name>
    <dbReference type="NCBI Taxonomy" id="471854"/>
    <lineage>
        <taxon>Bacteria</taxon>
        <taxon>Pseudomonadati</taxon>
        <taxon>Bacteroidota</taxon>
        <taxon>Cytophagia</taxon>
        <taxon>Cytophagales</taxon>
        <taxon>Spirosomataceae</taxon>
        <taxon>Dyadobacter</taxon>
    </lineage>
</organism>
<keyword evidence="4 8" id="KW-0812">Transmembrane</keyword>
<dbReference type="PROSITE" id="PS52016">
    <property type="entry name" value="TONB_DEPENDENT_REC_3"/>
    <property type="match status" value="1"/>
</dbReference>
<dbReference type="InterPro" id="IPR012910">
    <property type="entry name" value="Plug_dom"/>
</dbReference>
<dbReference type="RefSeq" id="WP_015810198.1">
    <property type="nucleotide sequence ID" value="NC_013037.1"/>
</dbReference>
<dbReference type="Pfam" id="PF07715">
    <property type="entry name" value="Plug"/>
    <property type="match status" value="1"/>
</dbReference>
<comment type="subcellular location">
    <subcellularLocation>
        <location evidence="1 8">Cell outer membrane</location>
        <topology evidence="1 8">Multi-pass membrane protein</topology>
    </subcellularLocation>
</comment>
<dbReference type="GO" id="GO:0009279">
    <property type="term" value="C:cell outer membrane"/>
    <property type="evidence" value="ECO:0007669"/>
    <property type="project" value="UniProtKB-SubCell"/>
</dbReference>
<feature type="domain" description="TonB-dependent receptor plug" evidence="11">
    <location>
        <begin position="234"/>
        <end position="342"/>
    </location>
</feature>
<dbReference type="Gene3D" id="2.60.40.1120">
    <property type="entry name" value="Carboxypeptidase-like, regulatory domain"/>
    <property type="match status" value="1"/>
</dbReference>
<dbReference type="Gene3D" id="2.40.170.20">
    <property type="entry name" value="TonB-dependent receptor, beta-barrel domain"/>
    <property type="match status" value="1"/>
</dbReference>
<keyword evidence="6 8" id="KW-0472">Membrane</keyword>
<dbReference type="Proteomes" id="UP000002011">
    <property type="component" value="Chromosome"/>
</dbReference>
<gene>
    <name evidence="12" type="ordered locus">Dfer_0679</name>
</gene>
<dbReference type="InterPro" id="IPR023996">
    <property type="entry name" value="TonB-dep_OMP_SusC/RagA"/>
</dbReference>
<dbReference type="Pfam" id="PF13715">
    <property type="entry name" value="CarbopepD_reg_2"/>
    <property type="match status" value="1"/>
</dbReference>
<evidence type="ECO:0000256" key="4">
    <source>
        <dbReference type="ARBA" id="ARBA00022692"/>
    </source>
</evidence>
<dbReference type="Gene3D" id="3.55.50.30">
    <property type="match status" value="1"/>
</dbReference>
<evidence type="ECO:0000259" key="11">
    <source>
        <dbReference type="Pfam" id="PF07715"/>
    </source>
</evidence>
<dbReference type="InterPro" id="IPR008969">
    <property type="entry name" value="CarboxyPept-like_regulatory"/>
</dbReference>
<evidence type="ECO:0000256" key="7">
    <source>
        <dbReference type="ARBA" id="ARBA00023237"/>
    </source>
</evidence>
<proteinExistence type="inferred from homology"/>
<dbReference type="HOGENOM" id="CLU_004317_0_2_10"/>
<keyword evidence="7 8" id="KW-0998">Cell outer membrane</keyword>
<dbReference type="InterPro" id="IPR039426">
    <property type="entry name" value="TonB-dep_rcpt-like"/>
</dbReference>
<comment type="similarity">
    <text evidence="8 9">Belongs to the TonB-dependent receptor family.</text>
</comment>
<evidence type="ECO:0000256" key="3">
    <source>
        <dbReference type="ARBA" id="ARBA00022452"/>
    </source>
</evidence>
<evidence type="ECO:0000256" key="9">
    <source>
        <dbReference type="RuleBase" id="RU003357"/>
    </source>
</evidence>
<dbReference type="InterPro" id="IPR036942">
    <property type="entry name" value="Beta-barrel_TonB_sf"/>
</dbReference>
<dbReference type="SUPFAM" id="SSF56935">
    <property type="entry name" value="Porins"/>
    <property type="match status" value="1"/>
</dbReference>
<name>C6W184_DYAFD</name>
<dbReference type="NCBIfam" id="TIGR04056">
    <property type="entry name" value="OMP_RagA_SusC"/>
    <property type="match status" value="1"/>
</dbReference>